<comment type="similarity">
    <text evidence="2 7">Belongs to the MlaE permease family.</text>
</comment>
<evidence type="ECO:0000256" key="1">
    <source>
        <dbReference type="ARBA" id="ARBA00004141"/>
    </source>
</evidence>
<dbReference type="GO" id="GO:0005548">
    <property type="term" value="F:phospholipid transporter activity"/>
    <property type="evidence" value="ECO:0007669"/>
    <property type="project" value="TreeGrafter"/>
</dbReference>
<keyword evidence="5 7" id="KW-1133">Transmembrane helix</keyword>
<gene>
    <name evidence="8" type="ORF">GCM10007028_26770</name>
</gene>
<keyword evidence="4 7" id="KW-0812">Transmembrane</keyword>
<evidence type="ECO:0000313" key="9">
    <source>
        <dbReference type="Proteomes" id="UP000636004"/>
    </source>
</evidence>
<feature type="transmembrane region" description="Helical" evidence="7">
    <location>
        <begin position="64"/>
        <end position="82"/>
    </location>
</feature>
<evidence type="ECO:0000256" key="7">
    <source>
        <dbReference type="RuleBase" id="RU362044"/>
    </source>
</evidence>
<evidence type="ECO:0000256" key="5">
    <source>
        <dbReference type="ARBA" id="ARBA00022989"/>
    </source>
</evidence>
<evidence type="ECO:0000256" key="6">
    <source>
        <dbReference type="ARBA" id="ARBA00023136"/>
    </source>
</evidence>
<comment type="caution">
    <text evidence="8">The sequence shown here is derived from an EMBL/GenBank/DDBJ whole genome shotgun (WGS) entry which is preliminary data.</text>
</comment>
<dbReference type="Pfam" id="PF02405">
    <property type="entry name" value="MlaE"/>
    <property type="match status" value="1"/>
</dbReference>
<evidence type="ECO:0000313" key="8">
    <source>
        <dbReference type="EMBL" id="GGZ87261.1"/>
    </source>
</evidence>
<reference evidence="8" key="2">
    <citation type="submission" date="2020-09" db="EMBL/GenBank/DDBJ databases">
        <authorList>
            <person name="Sun Q."/>
            <person name="Kim S."/>
        </authorList>
    </citation>
    <scope>NUCLEOTIDE SEQUENCE</scope>
    <source>
        <strain evidence="8">KCTC 12710</strain>
    </source>
</reference>
<organism evidence="8 9">
    <name type="scientific">Algibacter mikhailovii</name>
    <dbReference type="NCBI Taxonomy" id="425498"/>
    <lineage>
        <taxon>Bacteria</taxon>
        <taxon>Pseudomonadati</taxon>
        <taxon>Bacteroidota</taxon>
        <taxon>Flavobacteriia</taxon>
        <taxon>Flavobacteriales</taxon>
        <taxon>Flavobacteriaceae</taxon>
        <taxon>Algibacter</taxon>
    </lineage>
</organism>
<dbReference type="InterPro" id="IPR030802">
    <property type="entry name" value="Permease_MalE"/>
</dbReference>
<proteinExistence type="inferred from homology"/>
<evidence type="ECO:0000256" key="4">
    <source>
        <dbReference type="ARBA" id="ARBA00022692"/>
    </source>
</evidence>
<feature type="transmembrane region" description="Helical" evidence="7">
    <location>
        <begin position="238"/>
        <end position="263"/>
    </location>
</feature>
<dbReference type="InterPro" id="IPR003453">
    <property type="entry name" value="ABC_MlaE_roteobac"/>
</dbReference>
<comment type="subcellular location">
    <subcellularLocation>
        <location evidence="1">Membrane</location>
        <topology evidence="1">Multi-pass membrane protein</topology>
    </subcellularLocation>
</comment>
<feature type="transmembrane region" description="Helical" evidence="7">
    <location>
        <begin position="94"/>
        <end position="117"/>
    </location>
</feature>
<accession>A0A918R827</accession>
<sequence length="270" mass="30009">MYCQWHNFKDVLSIMIRTIQIKSFFVEIGELTYFAHRFFKELFSKPFEFKELLRQCYNIGNKSLLLVGVTGFIIGLVITLQTRPTLEEFGAESWMPSMVSISIIREIGPVIIALTFAGRIASGIGAELGSMRVTEQIDAMEVSGTNPFKYLVVTRVLAATLMLPILVILGDTIALYGSYLIENTKGDVSFQLYFNKVFNVLAFGDIIPATIKTFFFGFAIGLVGCFKGYYCKKGTVGVGLAANSAVVSSSMLLFVIDFIAVFVTDIFFEI</sequence>
<dbReference type="PANTHER" id="PTHR30188">
    <property type="entry name" value="ABC TRANSPORTER PERMEASE PROTEIN-RELATED"/>
    <property type="match status" value="1"/>
</dbReference>
<name>A0A918R827_9FLAO</name>
<dbReference type="PANTHER" id="PTHR30188:SF4">
    <property type="entry name" value="PROTEIN TRIGALACTOSYLDIACYLGLYCEROL 1, CHLOROPLASTIC"/>
    <property type="match status" value="1"/>
</dbReference>
<dbReference type="GO" id="GO:0043190">
    <property type="term" value="C:ATP-binding cassette (ABC) transporter complex"/>
    <property type="evidence" value="ECO:0007669"/>
    <property type="project" value="InterPro"/>
</dbReference>
<dbReference type="NCBIfam" id="TIGR00056">
    <property type="entry name" value="MlaE family lipid ABC transporter permease subunit"/>
    <property type="match status" value="1"/>
</dbReference>
<dbReference type="AlphaFoldDB" id="A0A918R827"/>
<keyword evidence="9" id="KW-1185">Reference proteome</keyword>
<evidence type="ECO:0000256" key="2">
    <source>
        <dbReference type="ARBA" id="ARBA00007556"/>
    </source>
</evidence>
<protein>
    <submittedName>
        <fullName evidence="8">ABC transporter permease protein</fullName>
    </submittedName>
</protein>
<reference evidence="8" key="1">
    <citation type="journal article" date="2014" name="Int. J. Syst. Evol. Microbiol.">
        <title>Complete genome sequence of Corynebacterium casei LMG S-19264T (=DSM 44701T), isolated from a smear-ripened cheese.</title>
        <authorList>
            <consortium name="US DOE Joint Genome Institute (JGI-PGF)"/>
            <person name="Walter F."/>
            <person name="Albersmeier A."/>
            <person name="Kalinowski J."/>
            <person name="Ruckert C."/>
        </authorList>
    </citation>
    <scope>NUCLEOTIDE SEQUENCE</scope>
    <source>
        <strain evidence="8">KCTC 12710</strain>
    </source>
</reference>
<feature type="transmembrane region" description="Helical" evidence="7">
    <location>
        <begin position="201"/>
        <end position="226"/>
    </location>
</feature>
<keyword evidence="6 7" id="KW-0472">Membrane</keyword>
<evidence type="ECO:0000256" key="3">
    <source>
        <dbReference type="ARBA" id="ARBA00022448"/>
    </source>
</evidence>
<keyword evidence="3" id="KW-0813">Transport</keyword>
<feature type="transmembrane region" description="Helical" evidence="7">
    <location>
        <begin position="156"/>
        <end position="181"/>
    </location>
</feature>
<dbReference type="Proteomes" id="UP000636004">
    <property type="component" value="Unassembled WGS sequence"/>
</dbReference>
<dbReference type="EMBL" id="BMWZ01000006">
    <property type="protein sequence ID" value="GGZ87261.1"/>
    <property type="molecule type" value="Genomic_DNA"/>
</dbReference>